<dbReference type="Proteomes" id="UP000716322">
    <property type="component" value="Unassembled WGS sequence"/>
</dbReference>
<protein>
    <recommendedName>
        <fullName evidence="3">DUF2285 domain-containing protein</fullName>
    </recommendedName>
</protein>
<proteinExistence type="predicted"/>
<comment type="caution">
    <text evidence="1">The sequence shown here is derived from an EMBL/GenBank/DDBJ whole genome shotgun (WGS) entry which is preliminary data.</text>
</comment>
<gene>
    <name evidence="1" type="ORF">HAV22_15705</name>
</gene>
<evidence type="ECO:0008006" key="3">
    <source>
        <dbReference type="Google" id="ProtNLM"/>
    </source>
</evidence>
<dbReference type="RefSeq" id="WP_166860129.1">
    <property type="nucleotide sequence ID" value="NZ_JAAQOM010000009.1"/>
</dbReference>
<evidence type="ECO:0000313" key="2">
    <source>
        <dbReference type="Proteomes" id="UP000716322"/>
    </source>
</evidence>
<keyword evidence="2" id="KW-1185">Reference proteome</keyword>
<accession>A0ABX0PE19</accession>
<organism evidence="1 2">
    <name type="scientific">Telluria antibiotica</name>
    <dbReference type="NCBI Taxonomy" id="2717319"/>
    <lineage>
        <taxon>Bacteria</taxon>
        <taxon>Pseudomonadati</taxon>
        <taxon>Pseudomonadota</taxon>
        <taxon>Betaproteobacteria</taxon>
        <taxon>Burkholderiales</taxon>
        <taxon>Oxalobacteraceae</taxon>
        <taxon>Telluria group</taxon>
        <taxon>Telluria</taxon>
    </lineage>
</organism>
<reference evidence="1 2" key="1">
    <citation type="submission" date="2020-03" db="EMBL/GenBank/DDBJ databases">
        <title>Genome sequence of strain Massilia sp. TW-1.</title>
        <authorList>
            <person name="Chaudhary D.K."/>
        </authorList>
    </citation>
    <scope>NUCLEOTIDE SEQUENCE [LARGE SCALE GENOMIC DNA]</scope>
    <source>
        <strain evidence="1 2">TW-1</strain>
    </source>
</reference>
<name>A0ABX0PE19_9BURK</name>
<dbReference type="EMBL" id="JAAQOM010000009">
    <property type="protein sequence ID" value="NIA55082.1"/>
    <property type="molecule type" value="Genomic_DNA"/>
</dbReference>
<evidence type="ECO:0000313" key="1">
    <source>
        <dbReference type="EMBL" id="NIA55082.1"/>
    </source>
</evidence>
<sequence>MPRSTMTCCADWVGGLLDAAHAAANGALDDLARRRRPEALCAARAPFVYASERGRPREAIPAERLHRPYALALAEVELTLRGYCIMRDVGWERRREAVFVVGRPPLWRRLLRRAPPLSLRFGADGGAVSIAVGTARRHGRPDPWRRHILLAPDLQADLLRTHRRQIATHSIRSRFAAWMRT</sequence>